<organism evidence="6 7">
    <name type="scientific">Panaeolus cyanescens</name>
    <dbReference type="NCBI Taxonomy" id="181874"/>
    <lineage>
        <taxon>Eukaryota</taxon>
        <taxon>Fungi</taxon>
        <taxon>Dikarya</taxon>
        <taxon>Basidiomycota</taxon>
        <taxon>Agaricomycotina</taxon>
        <taxon>Agaricomycetes</taxon>
        <taxon>Agaricomycetidae</taxon>
        <taxon>Agaricales</taxon>
        <taxon>Agaricineae</taxon>
        <taxon>Galeropsidaceae</taxon>
        <taxon>Panaeolus</taxon>
    </lineage>
</organism>
<dbReference type="EMBL" id="NHTK01006056">
    <property type="protein sequence ID" value="PPQ65877.1"/>
    <property type="molecule type" value="Genomic_DNA"/>
</dbReference>
<evidence type="ECO:0000313" key="7">
    <source>
        <dbReference type="Proteomes" id="UP000284842"/>
    </source>
</evidence>
<feature type="domain" description="Xylanolytic transcriptional activator regulatory" evidence="5">
    <location>
        <begin position="1325"/>
        <end position="1400"/>
    </location>
</feature>
<feature type="compositionally biased region" description="Polar residues" evidence="3">
    <location>
        <begin position="986"/>
        <end position="998"/>
    </location>
</feature>
<dbReference type="GO" id="GO:0008270">
    <property type="term" value="F:zinc ion binding"/>
    <property type="evidence" value="ECO:0007669"/>
    <property type="project" value="InterPro"/>
</dbReference>
<reference evidence="6 7" key="1">
    <citation type="journal article" date="2018" name="Evol. Lett.">
        <title>Horizontal gene cluster transfer increased hallucinogenic mushroom diversity.</title>
        <authorList>
            <person name="Reynolds H.T."/>
            <person name="Vijayakumar V."/>
            <person name="Gluck-Thaler E."/>
            <person name="Korotkin H.B."/>
            <person name="Matheny P.B."/>
            <person name="Slot J.C."/>
        </authorList>
    </citation>
    <scope>NUCLEOTIDE SEQUENCE [LARGE SCALE GENOMIC DNA]</scope>
    <source>
        <strain evidence="6 7">2629</strain>
    </source>
</reference>
<evidence type="ECO:0000256" key="4">
    <source>
        <dbReference type="SAM" id="Phobius"/>
    </source>
</evidence>
<keyword evidence="4" id="KW-0812">Transmembrane</keyword>
<comment type="caution">
    <text evidence="6">The sequence shown here is derived from an EMBL/GenBank/DDBJ whole genome shotgun (WGS) entry which is preliminary data.</text>
</comment>
<dbReference type="CDD" id="cd12148">
    <property type="entry name" value="fungal_TF_MHR"/>
    <property type="match status" value="2"/>
</dbReference>
<feature type="region of interest" description="Disordered" evidence="3">
    <location>
        <begin position="104"/>
        <end position="126"/>
    </location>
</feature>
<evidence type="ECO:0000256" key="2">
    <source>
        <dbReference type="ARBA" id="ARBA00023242"/>
    </source>
</evidence>
<proteinExistence type="predicted"/>
<feature type="region of interest" description="Disordered" evidence="3">
    <location>
        <begin position="1611"/>
        <end position="1675"/>
    </location>
</feature>
<feature type="region of interest" description="Disordered" evidence="3">
    <location>
        <begin position="1800"/>
        <end position="1822"/>
    </location>
</feature>
<protein>
    <recommendedName>
        <fullName evidence="5">Xylanolytic transcriptional activator regulatory domain-containing protein</fullName>
    </recommendedName>
</protein>
<dbReference type="OrthoDB" id="424974at2759"/>
<dbReference type="SMART" id="SM00906">
    <property type="entry name" value="Fungal_trans"/>
    <property type="match status" value="3"/>
</dbReference>
<feature type="compositionally biased region" description="Low complexity" evidence="3">
    <location>
        <begin position="806"/>
        <end position="820"/>
    </location>
</feature>
<keyword evidence="4" id="KW-0472">Membrane</keyword>
<name>A0A409VHZ6_9AGAR</name>
<evidence type="ECO:0000256" key="1">
    <source>
        <dbReference type="ARBA" id="ARBA00004123"/>
    </source>
</evidence>
<feature type="region of interest" description="Disordered" evidence="3">
    <location>
        <begin position="147"/>
        <end position="166"/>
    </location>
</feature>
<dbReference type="InterPro" id="IPR050613">
    <property type="entry name" value="Sec_Metabolite_Reg"/>
</dbReference>
<keyword evidence="7" id="KW-1185">Reference proteome</keyword>
<dbReference type="GO" id="GO:0006351">
    <property type="term" value="P:DNA-templated transcription"/>
    <property type="evidence" value="ECO:0007669"/>
    <property type="project" value="InterPro"/>
</dbReference>
<dbReference type="STRING" id="181874.A0A409VHZ6"/>
<dbReference type="InterPro" id="IPR007219">
    <property type="entry name" value="XnlR_reg_dom"/>
</dbReference>
<feature type="domain" description="Xylanolytic transcriptional activator regulatory" evidence="5">
    <location>
        <begin position="1517"/>
        <end position="1583"/>
    </location>
</feature>
<feature type="compositionally biased region" description="Polar residues" evidence="3">
    <location>
        <begin position="1652"/>
        <end position="1667"/>
    </location>
</feature>
<feature type="region of interest" description="Disordered" evidence="3">
    <location>
        <begin position="277"/>
        <end position="299"/>
    </location>
</feature>
<accession>A0A409VHZ6</accession>
<feature type="region of interest" description="Disordered" evidence="3">
    <location>
        <begin position="713"/>
        <end position="835"/>
    </location>
</feature>
<feature type="compositionally biased region" description="Basic and acidic residues" evidence="3">
    <location>
        <begin position="104"/>
        <end position="118"/>
    </location>
</feature>
<feature type="compositionally biased region" description="Polar residues" evidence="3">
    <location>
        <begin position="1707"/>
        <end position="1725"/>
    </location>
</feature>
<dbReference type="PANTHER" id="PTHR31001">
    <property type="entry name" value="UNCHARACTERIZED TRANSCRIPTIONAL REGULATORY PROTEIN"/>
    <property type="match status" value="1"/>
</dbReference>
<feature type="transmembrane region" description="Helical" evidence="4">
    <location>
        <begin position="378"/>
        <end position="399"/>
    </location>
</feature>
<keyword evidence="4" id="KW-1133">Transmembrane helix</keyword>
<comment type="subcellular location">
    <subcellularLocation>
        <location evidence="1">Nucleus</location>
    </subcellularLocation>
</comment>
<dbReference type="PANTHER" id="PTHR31001:SF56">
    <property type="entry name" value="ZN(2)-C6 FUNGAL-TYPE DOMAIN-CONTAINING PROTEIN"/>
    <property type="match status" value="1"/>
</dbReference>
<evidence type="ECO:0000313" key="6">
    <source>
        <dbReference type="EMBL" id="PPQ65877.1"/>
    </source>
</evidence>
<evidence type="ECO:0000256" key="3">
    <source>
        <dbReference type="SAM" id="MobiDB-lite"/>
    </source>
</evidence>
<gene>
    <name evidence="6" type="ORF">CVT24_011208</name>
</gene>
<feature type="transmembrane region" description="Helical" evidence="4">
    <location>
        <begin position="419"/>
        <end position="438"/>
    </location>
</feature>
<dbReference type="InParanoid" id="A0A409VHZ6"/>
<keyword evidence="2" id="KW-0539">Nucleus</keyword>
<dbReference type="GO" id="GO:0005634">
    <property type="term" value="C:nucleus"/>
    <property type="evidence" value="ECO:0007669"/>
    <property type="project" value="UniProtKB-SubCell"/>
</dbReference>
<dbReference type="Proteomes" id="UP000284842">
    <property type="component" value="Unassembled WGS sequence"/>
</dbReference>
<feature type="region of interest" description="Disordered" evidence="3">
    <location>
        <begin position="1700"/>
        <end position="1725"/>
    </location>
</feature>
<sequence>MPSSPYPDQPSSQLVVRQPKRRGVALSCAECRRSVLSCPCSLTTGKGNRFVLANTEALHEKITVLANRVRQLEDSLATAHSLTSSSPHPLLSEELLQIKRPLERERLDAPTPQEKPDSGDAIDSLGSLSISTGGKSSFYGSAANAWNEEGSDENEDPPTMTDAEVMGPSDPAWYTFSFPFAEPIPQTALTLRDTIMTALPDPTSARRLADLYYQHAAWMYVHFPPSFIFSLKPRHSSLYFYHCTDLQPFRYEPITERDFFETIFRVVYPSSTPEIYAASSPSPMEDPASPDGVAASPAASDSHNQVVSAQNLAVLCMIMGIGVLLDLDRQAHDPLAMKYYHLGRLALSIESVMEEQSIAAIQALVGPFLFIRYIINSFYVLLFSCFPLLILLMCHFMFLSEMGGPRWVIMGMVVKLAQSVRASLSFFYLLTWVMTSIIDDRDSGKWKLNAEQSQKRRELFYELLTYDSWQSLTFGRPPSLSSAHIDCELPHEVVKGENGDVDMSFAAWKHRFSAQCLSVVHDQAFGSRAPNYKLIQDLDRKVRQWYVPPNLQVPGFGGKSLGTSSGEVERPSVQLTMQRYIAFAIKEITLFYMHRGFFAQALEDSPSDPMGSKYSPSVLAAYTSATSFVGLVESLFKQHPQLTERMWFLFTHVFSCAIVLGSIAAKSEMRLARSALSHLESAYMLFTKVSDKTRAGKILPILAKLRERAHQSLNDGSGLSGGHLTLPNEHSSRSSRIKSDPDEISSALGGGTRLVSRRTSGSPSVAASSPPSQHSPPPSTGFLGPDDRLFASPSLSGSALSMGVNPGYSSHGSSSNSGSISGRGPGRGESPGSWPNYTHIQNLNVNINMADAYYPSSSTGGLQQAQDTMLYQMPGAFPPIQHHQQQQQFQHSSHPQHMQMQMQQHQSQHQNPMLMDLGSDSYFTTGGYGVNYGAGGYGMMAQTNDLGNVPDFQESWSTLVASQYKYPHSFLPPPSIYNRMPPISPNQPSMPTNSSATPTKKRRKGATRLSCAECRRYPGSLTTGQGNRRFVLATTQELHEKISELATRVRELEDALRESHAHISTDNHPLLSDELLKIKAPLQRDISQIRPQNSTTVKDEENSDVAGAFGSLKINMSGGAKYFGQIANSWYFLQNEQAEGDNDGEASVASDQLRVLQSILPASILKRALSLPIAKVSKDHVELVKDNPGLRNLCWYLPPADRALHLRSTFYTHAAWMYNPINMETFDTEVYSHFYSPTDTASVNDEPYVAHRLSLMFIVLAIGALMDTTLPAYNMEAEKYHQLARAALFQFDFFDDPTINAVQALFFMTYYLFLSDRNGSSSGARWVIMGIAVKVGQSIGLHRDSGKLTADSLETQHRRETFWELFTYDSWQCLTFGRPPSLALPHFDTKLPYANDSSDEHAFHAWKHRFTSECMSLLHDQAFGAKTPTYATVLQLDRKLRAFPVPPILQVAGFGNMEPRQGGPFPDTPALILQRHVVLALREMNLLYLHRSFFARAISDHPKDPLGSPYGTSVIAAYRSAGSLVAMMRNLHSQLKDPSERIWFLWTHMFSCAIILGSIVTRCPSMSLAPSALVQLDSACELFLKTAYGFNAQKVLKIMLDLRERAHASLEEYQRGKGTPVNRYNTAPVSPDADNDELSLLGGKPRLISPKDPSSPSLTERSPNSHNPIVPLPLSPNLQNNPYIIEYLGSFGNNNVGVNHGQHPMASGSNGAYPQAPGSATTQSSFSEMDLSPVQMYGMSTTSSNNTYTTEPSSYGGQQSMHGLMESNVRHQELPQYFPVYDYGTTAGYNSNAFNSSMVLDPNPAPTHRRSSGSPQADPSIHSIWGDFVKGLTVQ</sequence>
<feature type="compositionally biased region" description="Low complexity" evidence="3">
    <location>
        <begin position="760"/>
        <end position="772"/>
    </location>
</feature>
<feature type="domain" description="Xylanolytic transcriptional activator regulatory" evidence="5">
    <location>
        <begin position="406"/>
        <end position="496"/>
    </location>
</feature>
<dbReference type="GO" id="GO:0003677">
    <property type="term" value="F:DNA binding"/>
    <property type="evidence" value="ECO:0007669"/>
    <property type="project" value="InterPro"/>
</dbReference>
<dbReference type="Pfam" id="PF04082">
    <property type="entry name" value="Fungal_trans"/>
    <property type="match status" value="2"/>
</dbReference>
<feature type="region of interest" description="Disordered" evidence="3">
    <location>
        <begin position="982"/>
        <end position="1008"/>
    </location>
</feature>
<evidence type="ECO:0000259" key="5">
    <source>
        <dbReference type="SMART" id="SM00906"/>
    </source>
</evidence>